<dbReference type="InterPro" id="IPR036188">
    <property type="entry name" value="FAD/NAD-bd_sf"/>
</dbReference>
<dbReference type="PRINTS" id="PR00420">
    <property type="entry name" value="RNGMNOXGNASE"/>
</dbReference>
<evidence type="ECO:0000256" key="3">
    <source>
        <dbReference type="ARBA" id="ARBA00023002"/>
    </source>
</evidence>
<dbReference type="SUPFAM" id="SSF51905">
    <property type="entry name" value="FAD/NAD(P)-binding domain"/>
    <property type="match status" value="1"/>
</dbReference>
<name>A0A6A4HMV8_9AGAR</name>
<keyword evidence="2" id="KW-0274">FAD</keyword>
<evidence type="ECO:0000256" key="1">
    <source>
        <dbReference type="ARBA" id="ARBA00022630"/>
    </source>
</evidence>
<keyword evidence="4" id="KW-0503">Monooxygenase</keyword>
<sequence length="403" mass="44431">MSPNFEQRVLIIGAGATGLLIAQSLRKLGIACTVFERDASLDARPRDWNFSLHWANSVLKDCLPDDLSLDIIRQQAGVDDDIPSADEVLPVINLATGEFMTKIPAPFIVRLQKQKLRRVLSQGVDIKFAKRLVSLHSDGSTVIAIFEDGSKEEGQLLIGADGAHSKVREFLLGPEKASVEPSPIVACRMSTSLPADAALQLRKLHPRNLMAIGPSGILVWMSAHDCRDANPSKWIFTVAQSWIPGSTTAKANGEPEYPGQEKIVQIMNQRAQLFAEPLRSIWSSIPNDAPAFYGQLNFWITDKWDNRDGTITLAGDSAHAMTFHRGQGLNNAVQDVATLVSSLQQCVSTPNRFKSALEIYEPEVWVRGREAVLSSNKNSEALMSWESVKESLLFTKGFRNKVD</sequence>
<dbReference type="PANTHER" id="PTHR47178:SF3">
    <property type="entry name" value="FAD-BINDING DOMAIN-CONTAINING PROTEIN"/>
    <property type="match status" value="1"/>
</dbReference>
<dbReference type="AlphaFoldDB" id="A0A6A4HMV8"/>
<dbReference type="PANTHER" id="PTHR47178">
    <property type="entry name" value="MONOOXYGENASE, FAD-BINDING"/>
    <property type="match status" value="1"/>
</dbReference>
<dbReference type="InterPro" id="IPR002938">
    <property type="entry name" value="FAD-bd"/>
</dbReference>
<evidence type="ECO:0000259" key="5">
    <source>
        <dbReference type="Pfam" id="PF01494"/>
    </source>
</evidence>
<keyword evidence="7" id="KW-1185">Reference proteome</keyword>
<evidence type="ECO:0000313" key="7">
    <source>
        <dbReference type="Proteomes" id="UP000799118"/>
    </source>
</evidence>
<dbReference type="GO" id="GO:0004497">
    <property type="term" value="F:monooxygenase activity"/>
    <property type="evidence" value="ECO:0007669"/>
    <property type="project" value="UniProtKB-KW"/>
</dbReference>
<evidence type="ECO:0000256" key="2">
    <source>
        <dbReference type="ARBA" id="ARBA00022827"/>
    </source>
</evidence>
<evidence type="ECO:0000313" key="6">
    <source>
        <dbReference type="EMBL" id="KAE9398347.1"/>
    </source>
</evidence>
<organism evidence="6 7">
    <name type="scientific">Gymnopus androsaceus JB14</name>
    <dbReference type="NCBI Taxonomy" id="1447944"/>
    <lineage>
        <taxon>Eukaryota</taxon>
        <taxon>Fungi</taxon>
        <taxon>Dikarya</taxon>
        <taxon>Basidiomycota</taxon>
        <taxon>Agaricomycotina</taxon>
        <taxon>Agaricomycetes</taxon>
        <taxon>Agaricomycetidae</taxon>
        <taxon>Agaricales</taxon>
        <taxon>Marasmiineae</taxon>
        <taxon>Omphalotaceae</taxon>
        <taxon>Gymnopus</taxon>
    </lineage>
</organism>
<dbReference type="GO" id="GO:0071949">
    <property type="term" value="F:FAD binding"/>
    <property type="evidence" value="ECO:0007669"/>
    <property type="project" value="InterPro"/>
</dbReference>
<evidence type="ECO:0000256" key="4">
    <source>
        <dbReference type="ARBA" id="ARBA00023033"/>
    </source>
</evidence>
<keyword evidence="3" id="KW-0560">Oxidoreductase</keyword>
<gene>
    <name evidence="6" type="ORF">BT96DRAFT_883082</name>
</gene>
<dbReference type="Pfam" id="PF01494">
    <property type="entry name" value="FAD_binding_3"/>
    <property type="match status" value="1"/>
</dbReference>
<dbReference type="Proteomes" id="UP000799118">
    <property type="component" value="Unassembled WGS sequence"/>
</dbReference>
<dbReference type="OrthoDB" id="655030at2759"/>
<reference evidence="6" key="1">
    <citation type="journal article" date="2019" name="Environ. Microbiol.">
        <title>Fungal ecological strategies reflected in gene transcription - a case study of two litter decomposers.</title>
        <authorList>
            <person name="Barbi F."/>
            <person name="Kohler A."/>
            <person name="Barry K."/>
            <person name="Baskaran P."/>
            <person name="Daum C."/>
            <person name="Fauchery L."/>
            <person name="Ihrmark K."/>
            <person name="Kuo A."/>
            <person name="LaButti K."/>
            <person name="Lipzen A."/>
            <person name="Morin E."/>
            <person name="Grigoriev I.V."/>
            <person name="Henrissat B."/>
            <person name="Lindahl B."/>
            <person name="Martin F."/>
        </authorList>
    </citation>
    <scope>NUCLEOTIDE SEQUENCE</scope>
    <source>
        <strain evidence="6">JB14</strain>
    </source>
</reference>
<keyword evidence="1" id="KW-0285">Flavoprotein</keyword>
<proteinExistence type="predicted"/>
<dbReference type="EMBL" id="ML769484">
    <property type="protein sequence ID" value="KAE9398347.1"/>
    <property type="molecule type" value="Genomic_DNA"/>
</dbReference>
<protein>
    <submittedName>
        <fullName evidence="6">FAD/NAD(P)-binding domain-containing protein</fullName>
    </submittedName>
</protein>
<dbReference type="Gene3D" id="3.50.50.60">
    <property type="entry name" value="FAD/NAD(P)-binding domain"/>
    <property type="match status" value="1"/>
</dbReference>
<feature type="domain" description="FAD-binding" evidence="5">
    <location>
        <begin position="8"/>
        <end position="364"/>
    </location>
</feature>
<accession>A0A6A4HMV8</accession>